<keyword evidence="3" id="KW-1185">Reference proteome</keyword>
<dbReference type="Proteomes" id="UP000594638">
    <property type="component" value="Unassembled WGS sequence"/>
</dbReference>
<comment type="caution">
    <text evidence="2">The sequence shown here is derived from an EMBL/GenBank/DDBJ whole genome shotgun (WGS) entry which is preliminary data.</text>
</comment>
<feature type="compositionally biased region" description="Acidic residues" evidence="1">
    <location>
        <begin position="17"/>
        <end position="28"/>
    </location>
</feature>
<reference evidence="2 3" key="1">
    <citation type="submission" date="2019-12" db="EMBL/GenBank/DDBJ databases">
        <authorList>
            <person name="Alioto T."/>
            <person name="Alioto T."/>
            <person name="Gomez Garrido J."/>
        </authorList>
    </citation>
    <scope>NUCLEOTIDE SEQUENCE [LARGE SCALE GENOMIC DNA]</scope>
</reference>
<dbReference type="EMBL" id="CACTIH010002136">
    <property type="protein sequence ID" value="CAA2973972.1"/>
    <property type="molecule type" value="Genomic_DNA"/>
</dbReference>
<proteinExistence type="predicted"/>
<name>A0A8S0R416_OLEEU</name>
<accession>A0A8S0R416</accession>
<sequence length="255" mass="28889">MELHKENTIPFPQYYDAQEEEREREEDNLSFSNLVIAQNNSESIEESPRNSSAQIDQLFEFFTGLTSQPYSNSDIISHGKHVYEPEADEELNEYQKRDYFATVKSRSFRKPSIQDDDRLGQKDNIMSRFSSSPSDVSQSKCSSRDLNYHVQRVNITSLTSMSAKSRRRMFMFGPVKFKPEMELGAIKQRQSRRVPVVMFPAEAVVSGSRGGKSGGGSRWGLVRALRGRSHLTNVLARSFGCIPVAGVEKFIGVTN</sequence>
<dbReference type="PANTHER" id="PTHR34130">
    <property type="entry name" value="OS08G0243800 PROTEIN"/>
    <property type="match status" value="1"/>
</dbReference>
<protein>
    <submittedName>
        <fullName evidence="2">Uncharacterized protein</fullName>
    </submittedName>
</protein>
<evidence type="ECO:0000256" key="1">
    <source>
        <dbReference type="SAM" id="MobiDB-lite"/>
    </source>
</evidence>
<organism evidence="2 3">
    <name type="scientific">Olea europaea subsp. europaea</name>
    <dbReference type="NCBI Taxonomy" id="158383"/>
    <lineage>
        <taxon>Eukaryota</taxon>
        <taxon>Viridiplantae</taxon>
        <taxon>Streptophyta</taxon>
        <taxon>Embryophyta</taxon>
        <taxon>Tracheophyta</taxon>
        <taxon>Spermatophyta</taxon>
        <taxon>Magnoliopsida</taxon>
        <taxon>eudicotyledons</taxon>
        <taxon>Gunneridae</taxon>
        <taxon>Pentapetalae</taxon>
        <taxon>asterids</taxon>
        <taxon>lamiids</taxon>
        <taxon>Lamiales</taxon>
        <taxon>Oleaceae</taxon>
        <taxon>Oleeae</taxon>
        <taxon>Olea</taxon>
    </lineage>
</organism>
<dbReference type="AlphaFoldDB" id="A0A8S0R416"/>
<evidence type="ECO:0000313" key="3">
    <source>
        <dbReference type="Proteomes" id="UP000594638"/>
    </source>
</evidence>
<dbReference type="OrthoDB" id="840976at2759"/>
<gene>
    <name evidence="2" type="ORF">OLEA9_A061692</name>
</gene>
<dbReference type="Gramene" id="OE9A061692T1">
    <property type="protein sequence ID" value="OE9A061692C1"/>
    <property type="gene ID" value="OE9A061692"/>
</dbReference>
<dbReference type="PANTHER" id="PTHR34130:SF14">
    <property type="match status" value="1"/>
</dbReference>
<feature type="region of interest" description="Disordered" evidence="1">
    <location>
        <begin position="1"/>
        <end position="28"/>
    </location>
</feature>
<evidence type="ECO:0000313" key="2">
    <source>
        <dbReference type="EMBL" id="CAA2973972.1"/>
    </source>
</evidence>